<gene>
    <name evidence="2" type="ORF">LCGC14_1851800</name>
</gene>
<comment type="caution">
    <text evidence="2">The sequence shown here is derived from an EMBL/GenBank/DDBJ whole genome shotgun (WGS) entry which is preliminary data.</text>
</comment>
<protein>
    <submittedName>
        <fullName evidence="2">Uncharacterized protein</fullName>
    </submittedName>
</protein>
<reference evidence="2" key="1">
    <citation type="journal article" date="2015" name="Nature">
        <title>Complex archaea that bridge the gap between prokaryotes and eukaryotes.</title>
        <authorList>
            <person name="Spang A."/>
            <person name="Saw J.H."/>
            <person name="Jorgensen S.L."/>
            <person name="Zaremba-Niedzwiedzka K."/>
            <person name="Martijn J."/>
            <person name="Lind A.E."/>
            <person name="van Eijk R."/>
            <person name="Schleper C."/>
            <person name="Guy L."/>
            <person name="Ettema T.J."/>
        </authorList>
    </citation>
    <scope>NUCLEOTIDE SEQUENCE</scope>
</reference>
<accession>A0A0F9GAF5</accession>
<dbReference type="AlphaFoldDB" id="A0A0F9GAF5"/>
<evidence type="ECO:0000313" key="2">
    <source>
        <dbReference type="EMBL" id="KKL95718.1"/>
    </source>
</evidence>
<proteinExistence type="predicted"/>
<name>A0A0F9GAF5_9ZZZZ</name>
<evidence type="ECO:0000256" key="1">
    <source>
        <dbReference type="SAM" id="MobiDB-lite"/>
    </source>
</evidence>
<feature type="region of interest" description="Disordered" evidence="1">
    <location>
        <begin position="76"/>
        <end position="96"/>
    </location>
</feature>
<organism evidence="2">
    <name type="scientific">marine sediment metagenome</name>
    <dbReference type="NCBI Taxonomy" id="412755"/>
    <lineage>
        <taxon>unclassified sequences</taxon>
        <taxon>metagenomes</taxon>
        <taxon>ecological metagenomes</taxon>
    </lineage>
</organism>
<dbReference type="EMBL" id="LAZR01018610">
    <property type="protein sequence ID" value="KKL95718.1"/>
    <property type="molecule type" value="Genomic_DNA"/>
</dbReference>
<sequence length="134" mass="13903">MANAGVLTSFADNRNDEPLIKPNWKAVFTFTIEADGGASEISVPLANLNGTIQSVVASSGTAAGITGTFALTIDDDDDNQRFTSDTPATPAEGLASSFDMNIPVTGTIDVKVNPSDDPTTGQADWTITVVLRGI</sequence>